<gene>
    <name evidence="1" type="ORF">MSG28_000275</name>
</gene>
<proteinExistence type="predicted"/>
<keyword evidence="2" id="KW-1185">Reference proteome</keyword>
<evidence type="ECO:0000313" key="1">
    <source>
        <dbReference type="EMBL" id="KAI8429712.1"/>
    </source>
</evidence>
<evidence type="ECO:0000313" key="2">
    <source>
        <dbReference type="Proteomes" id="UP001064048"/>
    </source>
</evidence>
<reference evidence="1 2" key="1">
    <citation type="journal article" date="2022" name="Genome Biol. Evol.">
        <title>The Spruce Budworm Genome: Reconstructing the Evolutionary History of Antifreeze Proteins.</title>
        <authorList>
            <person name="Beliveau C."/>
            <person name="Gagne P."/>
            <person name="Picq S."/>
            <person name="Vernygora O."/>
            <person name="Keeling C.I."/>
            <person name="Pinkney K."/>
            <person name="Doucet D."/>
            <person name="Wen F."/>
            <person name="Johnston J.S."/>
            <person name="Maaroufi H."/>
            <person name="Boyle B."/>
            <person name="Laroche J."/>
            <person name="Dewar K."/>
            <person name="Juretic N."/>
            <person name="Blackburn G."/>
            <person name="Nisole A."/>
            <person name="Brunet B."/>
            <person name="Brandao M."/>
            <person name="Lumley L."/>
            <person name="Duan J."/>
            <person name="Quan G."/>
            <person name="Lucarotti C.J."/>
            <person name="Roe A.D."/>
            <person name="Sperling F.A.H."/>
            <person name="Levesque R.C."/>
            <person name="Cusson M."/>
        </authorList>
    </citation>
    <scope>NUCLEOTIDE SEQUENCE [LARGE SCALE GENOMIC DNA]</scope>
    <source>
        <strain evidence="1">Glfc:IPQL:Cfum</strain>
    </source>
</reference>
<protein>
    <submittedName>
        <fullName evidence="1">Uncharacterized protein</fullName>
    </submittedName>
</protein>
<dbReference type="EMBL" id="CM046131">
    <property type="protein sequence ID" value="KAI8429712.1"/>
    <property type="molecule type" value="Genomic_DNA"/>
</dbReference>
<comment type="caution">
    <text evidence="1">The sequence shown here is derived from an EMBL/GenBank/DDBJ whole genome shotgun (WGS) entry which is preliminary data.</text>
</comment>
<organism evidence="1 2">
    <name type="scientific">Choristoneura fumiferana</name>
    <name type="common">Spruce budworm moth</name>
    <name type="synonym">Archips fumiferana</name>
    <dbReference type="NCBI Taxonomy" id="7141"/>
    <lineage>
        <taxon>Eukaryota</taxon>
        <taxon>Metazoa</taxon>
        <taxon>Ecdysozoa</taxon>
        <taxon>Arthropoda</taxon>
        <taxon>Hexapoda</taxon>
        <taxon>Insecta</taxon>
        <taxon>Pterygota</taxon>
        <taxon>Neoptera</taxon>
        <taxon>Endopterygota</taxon>
        <taxon>Lepidoptera</taxon>
        <taxon>Glossata</taxon>
        <taxon>Ditrysia</taxon>
        <taxon>Tortricoidea</taxon>
        <taxon>Tortricidae</taxon>
        <taxon>Tortricinae</taxon>
        <taxon>Choristoneura</taxon>
    </lineage>
</organism>
<name>A0ACC0JZV2_CHOFU</name>
<accession>A0ACC0JZV2</accession>
<dbReference type="Proteomes" id="UP001064048">
    <property type="component" value="Chromosome Z"/>
</dbReference>
<sequence length="846" mass="93198">MRRILLYLYSIVVIHAMTPSKVFDIWTDMFRPLPRSPKEGFLPDYTPLDQEEFDFIVVGAGSAGCVLANRLTEVKKWRVLLLEAGGNENFFSDIPIFAAFLSLTPMNWGYTSEPQEKACKDLRGKVCFLPRGKVLGGSSVLNFLIYQRGHPDDYNDWARMGNEGWSYSEVLPYFKKSENIRIPELMNSSYHGRGGYLDIDYAPYRSPLESIFRRAGEELGYEWSDPNGENVIGFSKPQATMRKGRRCSTSKAFLEPIRFRPNLKVSKFSIVTKLLINPYTKTANGVEFIKNNKRYRVRARLEVVLAAGTIGSAQILMVSGVGPTAHLQEMGITPVLDLPVGYNLQDHITFSGNAFIVNDSRLCVNDLTAASPLSAVAYMAGTGPLTLPGGAAGMGFTRTRFSEDHAADRPDIEIVMGAGSLAGDMLGVLRGLLGVTDEWFWKVYGSLPVQMRQSTFAMNPVLIRPRSVGRLTLRSARYSDPPRIQPNYFHHPDDMNALREGVRLTESIIKTKAFQRYGTKLHDTPFPGCEHLHFDSDDYWECAIMQTSITLDHQVGTCKMAPAGDPTGVVSPRLLVHGIRGLRVADASIIPRIPAAHTHAPVVMIAEKAADMIKQDWGFGDNMNWQSFPNVKMSKREQSDRNERKLDSSDYENLISQHSIFERTKHQELPSFPGFSNAETQTKPGDIKGQSVQSALGAWHYNPWWMLASTSRATPSHDDFSENSDQAKVKQEPRGAPSPERDPLQGELDHYRSTVTPPVGLDSFCDDCSDPFCDSGAAGPSEASVGGSLGGGGSGAGGVSAGASGNRCCTQPGLCEHDKPAYLNIPGYAAGRVLDATLSSLKSELN</sequence>